<evidence type="ECO:0000313" key="3">
    <source>
        <dbReference type="EMBL" id="VEL10846.1"/>
    </source>
</evidence>
<feature type="signal peptide" evidence="2">
    <location>
        <begin position="1"/>
        <end position="22"/>
    </location>
</feature>
<dbReference type="EMBL" id="CAAALY010010090">
    <property type="protein sequence ID" value="VEL10846.1"/>
    <property type="molecule type" value="Genomic_DNA"/>
</dbReference>
<name>A0A448WG40_9PLAT</name>
<accession>A0A448WG40</accession>
<reference evidence="3" key="1">
    <citation type="submission" date="2018-11" db="EMBL/GenBank/DDBJ databases">
        <authorList>
            <consortium name="Pathogen Informatics"/>
        </authorList>
    </citation>
    <scope>NUCLEOTIDE SEQUENCE</scope>
</reference>
<sequence>MLLGGFLLRTFGVLVTLPVVHSINYDISVPVRFVNWTTGLLADDLPLVWADSQNAREAGYLQPGALGGAWSPPEPGSMLDSVNAKAWTPTTTIASLKAASPLGTEKGPRDLALAFASLCRPNADLSSVLRQLALATILTRAGLGLDPAVLKAVCGNVFRLAFIPCFSEAAASAIVGRFLLGWDWAWTLMLGYDFM</sequence>
<comment type="caution">
    <text evidence="3">The sequence shown here is derived from an EMBL/GenBank/DDBJ whole genome shotgun (WGS) entry which is preliminary data.</text>
</comment>
<dbReference type="InterPro" id="IPR051843">
    <property type="entry name" value="CPA1_transporter"/>
</dbReference>
<dbReference type="Proteomes" id="UP000784294">
    <property type="component" value="Unassembled WGS sequence"/>
</dbReference>
<dbReference type="PANTHER" id="PTHR31102">
    <property type="match status" value="1"/>
</dbReference>
<keyword evidence="2" id="KW-0732">Signal</keyword>
<keyword evidence="4" id="KW-1185">Reference proteome</keyword>
<dbReference type="GO" id="GO:0098662">
    <property type="term" value="P:inorganic cation transmembrane transport"/>
    <property type="evidence" value="ECO:0007669"/>
    <property type="project" value="TreeGrafter"/>
</dbReference>
<organism evidence="3 4">
    <name type="scientific">Protopolystoma xenopodis</name>
    <dbReference type="NCBI Taxonomy" id="117903"/>
    <lineage>
        <taxon>Eukaryota</taxon>
        <taxon>Metazoa</taxon>
        <taxon>Spiralia</taxon>
        <taxon>Lophotrochozoa</taxon>
        <taxon>Platyhelminthes</taxon>
        <taxon>Monogenea</taxon>
        <taxon>Polyopisthocotylea</taxon>
        <taxon>Polystomatidea</taxon>
        <taxon>Polystomatidae</taxon>
        <taxon>Protopolystoma</taxon>
    </lineage>
</organism>
<dbReference type="OrthoDB" id="423807at2759"/>
<evidence type="ECO:0000313" key="4">
    <source>
        <dbReference type="Proteomes" id="UP000784294"/>
    </source>
</evidence>
<gene>
    <name evidence="3" type="ORF">PXEA_LOCUS4286</name>
</gene>
<evidence type="ECO:0000256" key="1">
    <source>
        <dbReference type="ARBA" id="ARBA00007367"/>
    </source>
</evidence>
<dbReference type="AlphaFoldDB" id="A0A448WG40"/>
<dbReference type="PANTHER" id="PTHR31102:SF1">
    <property type="entry name" value="CATION_H+ EXCHANGER DOMAIN-CONTAINING PROTEIN"/>
    <property type="match status" value="1"/>
</dbReference>
<comment type="similarity">
    <text evidence="1">Belongs to the monovalent cation:proton antiporter 1 (CPA1) transporter (TC 2.A.36) family.</text>
</comment>
<proteinExistence type="inferred from homology"/>
<protein>
    <submittedName>
        <fullName evidence="3">Uncharacterized protein</fullName>
    </submittedName>
</protein>
<evidence type="ECO:0000256" key="2">
    <source>
        <dbReference type="SAM" id="SignalP"/>
    </source>
</evidence>
<feature type="chain" id="PRO_5019230245" evidence="2">
    <location>
        <begin position="23"/>
        <end position="195"/>
    </location>
</feature>